<dbReference type="Gene3D" id="3.30.40.10">
    <property type="entry name" value="Zinc/RING finger domain, C3HC4 (zinc finger)"/>
    <property type="match status" value="1"/>
</dbReference>
<accession>A0A0K9PNI2</accession>
<sequence length="1022" mass="113110">MRDEGETCPLCAEEMDLTDMQLKPCKCGYDICVWCWNQIIDLAEAQNTEGRCPACRRPYDKERIVGATNCERVIPELFGEKKQKIQKGKSKVSSSETRKHLSSVRVIQRNLVYVVGLPVSLSDESMLEHRDYFGQYGKVLKVSITRSATGAQQTSSNNTFSVYITFAKEEEAVRCIQSVHNFILEGKLLRACFGTTKYCHAWLRNSSCSNPECFYLHEIGSEDDSFSKDEIISAYTRSRVPQVISNNLQRRSGSTLPPPVDDFSSSTSSTKITGKNPNSSISHAKYFIPNDISTRSNVLPAAASWGSRVSTPISSSTPCVQVPSKGSSHNSNIFPETCDQSSAWNDDLTDQLKFPENQLGLVNSSSSQSVEPSKAFMGKQPHTIPSNSSDVFGFSRQSSAWNEDQTSIERCEPFFSGGHGSLSQGFETMTKSLGESAHGDEIVSAWDDDDDAITVPSITKINNDVPLIGRYNPAETLKSKPVTALVTSLSDSTTASNLSNPVTFKNTTEDEKVDTPSNYTHGQAVSRTDINLPNVKSLCVNLSSVNLDEHQGSSTSHILANSPILKEPNLGKQSEYTSSVLHQKPSAMSQDTHALGESSGWTSELWRHFSPSIASKQSQVLELEVDNAQSGNFGFVGHTSFPQSTQSPFTENASFKAIDENCIYEGSSIDFGERKIISDILSLDFDPWDTSITADNNLLRLLQNETKITPQKIPGSLDGQNSNQSRFSFARQEDDSDFQKNLTFESETSLRGGNNNEYLGAPQNPHWNTEIYTNFNRARTVNQSDKTSVVARANISAPPGFSVPNRSSTAPPGFFPSQDRMLQSHGSIPSGRNILQNPYQSTTQFLNVSDDLELTDPAILVCKRSEFNTFSGSRYFPAEMNASENDSLNRQNMATLEAQLNSGKTGDGFLPINDSFYHKQFMGQNYNDMSHSATQMPNTTSRNSIMSNNNQWHNWNEMQQNESSSLDPFENLKWMPDYGKYFFNNEEHKFGTTSGGASGNFYGRSAIVTKIQDGCLATFKIF</sequence>
<dbReference type="InterPro" id="IPR034261">
    <property type="entry name" value="CNOT4_RRM"/>
</dbReference>
<dbReference type="InterPro" id="IPR035979">
    <property type="entry name" value="RBD_domain_sf"/>
</dbReference>
<dbReference type="InterPro" id="IPR039515">
    <property type="entry name" value="NOT4_mRING-HC-C4C4"/>
</dbReference>
<dbReference type="SUPFAM" id="SSF57850">
    <property type="entry name" value="RING/U-box"/>
    <property type="match status" value="1"/>
</dbReference>
<dbReference type="Proteomes" id="UP000036987">
    <property type="component" value="Unassembled WGS sequence"/>
</dbReference>
<dbReference type="InterPro" id="IPR013083">
    <property type="entry name" value="Znf_RING/FYVE/PHD"/>
</dbReference>
<feature type="region of interest" description="Disordered" evidence="3">
    <location>
        <begin position="745"/>
        <end position="765"/>
    </location>
</feature>
<dbReference type="PANTHER" id="PTHR12603:SF36">
    <property type="entry name" value="RNA BINDING (RRM_RBD_RNP MOTIFS) FAMILY PROTEIN"/>
    <property type="match status" value="1"/>
</dbReference>
<feature type="domain" description="RRM" evidence="5">
    <location>
        <begin position="110"/>
        <end position="196"/>
    </location>
</feature>
<dbReference type="GO" id="GO:0016567">
    <property type="term" value="P:protein ubiquitination"/>
    <property type="evidence" value="ECO:0000318"/>
    <property type="project" value="GO_Central"/>
</dbReference>
<proteinExistence type="predicted"/>
<reference evidence="7" key="1">
    <citation type="journal article" date="2016" name="Nature">
        <title>The genome of the seagrass Zostera marina reveals angiosperm adaptation to the sea.</title>
        <authorList>
            <person name="Olsen J.L."/>
            <person name="Rouze P."/>
            <person name="Verhelst B."/>
            <person name="Lin Y.-C."/>
            <person name="Bayer T."/>
            <person name="Collen J."/>
            <person name="Dattolo E."/>
            <person name="De Paoli E."/>
            <person name="Dittami S."/>
            <person name="Maumus F."/>
            <person name="Michel G."/>
            <person name="Kersting A."/>
            <person name="Lauritano C."/>
            <person name="Lohaus R."/>
            <person name="Toepel M."/>
            <person name="Tonon T."/>
            <person name="Vanneste K."/>
            <person name="Amirebrahimi M."/>
            <person name="Brakel J."/>
            <person name="Bostroem C."/>
            <person name="Chovatia M."/>
            <person name="Grimwood J."/>
            <person name="Jenkins J.W."/>
            <person name="Jueterbock A."/>
            <person name="Mraz A."/>
            <person name="Stam W.T."/>
            <person name="Tice H."/>
            <person name="Bornberg-Bauer E."/>
            <person name="Green P.J."/>
            <person name="Pearson G.A."/>
            <person name="Procaccini G."/>
            <person name="Duarte C.M."/>
            <person name="Schmutz J."/>
            <person name="Reusch T.B.H."/>
            <person name="Van de Peer Y."/>
        </authorList>
    </citation>
    <scope>NUCLEOTIDE SEQUENCE [LARGE SCALE GENOMIC DNA]</scope>
    <source>
        <strain evidence="7">cv. Finnish</strain>
    </source>
</reference>
<dbReference type="GO" id="GO:0004842">
    <property type="term" value="F:ubiquitin-protein transferase activity"/>
    <property type="evidence" value="ECO:0000318"/>
    <property type="project" value="GO_Central"/>
</dbReference>
<keyword evidence="7" id="KW-1185">Reference proteome</keyword>
<dbReference type="Pfam" id="PF14570">
    <property type="entry name" value="zf-RING_4"/>
    <property type="match status" value="1"/>
</dbReference>
<feature type="region of interest" description="Disordered" evidence="3">
    <location>
        <begin position="246"/>
        <end position="277"/>
    </location>
</feature>
<evidence type="ECO:0000259" key="5">
    <source>
        <dbReference type="PROSITE" id="PS50102"/>
    </source>
</evidence>
<feature type="compositionally biased region" description="Polar residues" evidence="3">
    <location>
        <begin position="745"/>
        <end position="757"/>
    </location>
</feature>
<dbReference type="Gene3D" id="3.30.70.330">
    <property type="match status" value="1"/>
</dbReference>
<keyword evidence="1" id="KW-0863">Zinc-finger</keyword>
<evidence type="ECO:0000313" key="6">
    <source>
        <dbReference type="EMBL" id="KMZ69787.1"/>
    </source>
</evidence>
<evidence type="ECO:0000256" key="1">
    <source>
        <dbReference type="PROSITE-ProRule" id="PRU00175"/>
    </source>
</evidence>
<dbReference type="PROSITE" id="PS50102">
    <property type="entry name" value="RRM"/>
    <property type="match status" value="1"/>
</dbReference>
<evidence type="ECO:0000256" key="2">
    <source>
        <dbReference type="PROSITE-ProRule" id="PRU00176"/>
    </source>
</evidence>
<gene>
    <name evidence="6" type="ORF">ZOSMA_207G00290</name>
</gene>
<dbReference type="AlphaFoldDB" id="A0A0K9PNI2"/>
<evidence type="ECO:0000313" key="7">
    <source>
        <dbReference type="Proteomes" id="UP000036987"/>
    </source>
</evidence>
<evidence type="ECO:0000259" key="4">
    <source>
        <dbReference type="PROSITE" id="PS50089"/>
    </source>
</evidence>
<dbReference type="PANTHER" id="PTHR12603">
    <property type="entry name" value="CCR4-NOT TRANSCRIPTION COMPLEX RELATED"/>
    <property type="match status" value="1"/>
</dbReference>
<dbReference type="SMART" id="SM00361">
    <property type="entry name" value="RRM_1"/>
    <property type="match status" value="1"/>
</dbReference>
<evidence type="ECO:0008006" key="8">
    <source>
        <dbReference type="Google" id="ProtNLM"/>
    </source>
</evidence>
<dbReference type="InterPro" id="IPR039780">
    <property type="entry name" value="Mot2"/>
</dbReference>
<dbReference type="InterPro" id="IPR012677">
    <property type="entry name" value="Nucleotide-bd_a/b_plait_sf"/>
</dbReference>
<dbReference type="PROSITE" id="PS50089">
    <property type="entry name" value="ZF_RING_2"/>
    <property type="match status" value="1"/>
</dbReference>
<evidence type="ECO:0000256" key="3">
    <source>
        <dbReference type="SAM" id="MobiDB-lite"/>
    </source>
</evidence>
<keyword evidence="1" id="KW-0862">Zinc</keyword>
<organism evidence="6 7">
    <name type="scientific">Zostera marina</name>
    <name type="common">Eelgrass</name>
    <dbReference type="NCBI Taxonomy" id="29655"/>
    <lineage>
        <taxon>Eukaryota</taxon>
        <taxon>Viridiplantae</taxon>
        <taxon>Streptophyta</taxon>
        <taxon>Embryophyta</taxon>
        <taxon>Tracheophyta</taxon>
        <taxon>Spermatophyta</taxon>
        <taxon>Magnoliopsida</taxon>
        <taxon>Liliopsida</taxon>
        <taxon>Zosteraceae</taxon>
        <taxon>Zostera</taxon>
    </lineage>
</organism>
<dbReference type="GO" id="GO:0030014">
    <property type="term" value="C:CCR4-NOT complex"/>
    <property type="evidence" value="ECO:0000318"/>
    <property type="project" value="GO_Central"/>
</dbReference>
<feature type="compositionally biased region" description="Polar residues" evidence="3">
    <location>
        <begin position="246"/>
        <end position="255"/>
    </location>
</feature>
<dbReference type="GO" id="GO:0008270">
    <property type="term" value="F:zinc ion binding"/>
    <property type="evidence" value="ECO:0007669"/>
    <property type="project" value="UniProtKB-KW"/>
</dbReference>
<feature type="region of interest" description="Disordered" evidence="3">
    <location>
        <begin position="363"/>
        <end position="382"/>
    </location>
</feature>
<dbReference type="CDD" id="cd16618">
    <property type="entry name" value="mRING-HC-C4C4_CNOT4"/>
    <property type="match status" value="1"/>
</dbReference>
<dbReference type="CDD" id="cd12438">
    <property type="entry name" value="RRM_CNOT4"/>
    <property type="match status" value="1"/>
</dbReference>
<name>A0A0K9PNI2_ZOSMR</name>
<dbReference type="OrthoDB" id="1923159at2759"/>
<keyword evidence="2" id="KW-0694">RNA-binding</keyword>
<dbReference type="FunFam" id="3.30.70.330:FF:000161">
    <property type="entry name" value="RNA binding (RRM/RBD/RNP motifs) family protein"/>
    <property type="match status" value="1"/>
</dbReference>
<dbReference type="InterPro" id="IPR003954">
    <property type="entry name" value="RRM_euk-type"/>
</dbReference>
<comment type="caution">
    <text evidence="6">The sequence shown here is derived from an EMBL/GenBank/DDBJ whole genome shotgun (WGS) entry which is preliminary data.</text>
</comment>
<protein>
    <recommendedName>
        <fullName evidence="8">CCR4-NOT transcription complex subunit 4</fullName>
    </recommendedName>
</protein>
<dbReference type="InterPro" id="IPR000504">
    <property type="entry name" value="RRM_dom"/>
</dbReference>
<dbReference type="EMBL" id="LFYR01000749">
    <property type="protein sequence ID" value="KMZ69787.1"/>
    <property type="molecule type" value="Genomic_DNA"/>
</dbReference>
<dbReference type="Pfam" id="PF00076">
    <property type="entry name" value="RRM_1"/>
    <property type="match status" value="1"/>
</dbReference>
<dbReference type="SUPFAM" id="SSF54928">
    <property type="entry name" value="RNA-binding domain, RBD"/>
    <property type="match status" value="1"/>
</dbReference>
<feature type="domain" description="RING-type" evidence="4">
    <location>
        <begin position="8"/>
        <end position="56"/>
    </location>
</feature>
<keyword evidence="1" id="KW-0479">Metal-binding</keyword>
<dbReference type="InterPro" id="IPR001841">
    <property type="entry name" value="Znf_RING"/>
</dbReference>
<dbReference type="STRING" id="29655.A0A0K9PNI2"/>
<dbReference type="GO" id="GO:0003723">
    <property type="term" value="F:RNA binding"/>
    <property type="evidence" value="ECO:0007669"/>
    <property type="project" value="UniProtKB-UniRule"/>
</dbReference>